<protein>
    <submittedName>
        <fullName evidence="1">Ester cyclase</fullName>
    </submittedName>
</protein>
<dbReference type="InterPro" id="IPR009959">
    <property type="entry name" value="Cyclase_SnoaL-like"/>
</dbReference>
<name>A0ABU1NQI3_9BACL</name>
<gene>
    <name evidence="1" type="ORF">J2736_000913</name>
</gene>
<comment type="caution">
    <text evidence="1">The sequence shown here is derived from an EMBL/GenBank/DDBJ whole genome shotgun (WGS) entry which is preliminary data.</text>
</comment>
<dbReference type="RefSeq" id="WP_397340157.1">
    <property type="nucleotide sequence ID" value="NZ_JAVDSB010000001.1"/>
</dbReference>
<reference evidence="1 2" key="1">
    <citation type="submission" date="2023-07" db="EMBL/GenBank/DDBJ databases">
        <title>Sorghum-associated microbial communities from plants grown in Nebraska, USA.</title>
        <authorList>
            <person name="Schachtman D."/>
        </authorList>
    </citation>
    <scope>NUCLEOTIDE SEQUENCE [LARGE SCALE GENOMIC DNA]</scope>
    <source>
        <strain evidence="1 2">CC258</strain>
    </source>
</reference>
<evidence type="ECO:0000313" key="1">
    <source>
        <dbReference type="EMBL" id="MDR6549730.1"/>
    </source>
</evidence>
<dbReference type="Gene3D" id="3.10.450.50">
    <property type="match status" value="1"/>
</dbReference>
<evidence type="ECO:0000313" key="2">
    <source>
        <dbReference type="Proteomes" id="UP001267290"/>
    </source>
</evidence>
<sequence>MPISPKDLVQQFFQLVRSGKQPDAAHDLMAEQVLAHQMTAENETTVHRTPANYADHVREMLAAYGAFQLEVQELLAQENHVYVRWKQTGTHIGEVDGYAPTGHTIIEIASAVYRVENERIVEYWIQIDREGIRRQLEQNASL</sequence>
<dbReference type="Proteomes" id="UP001267290">
    <property type="component" value="Unassembled WGS sequence"/>
</dbReference>
<dbReference type="SUPFAM" id="SSF54427">
    <property type="entry name" value="NTF2-like"/>
    <property type="match status" value="1"/>
</dbReference>
<organism evidence="1 2">
    <name type="scientific">Paenibacillus qinlingensis</name>
    <dbReference type="NCBI Taxonomy" id="1837343"/>
    <lineage>
        <taxon>Bacteria</taxon>
        <taxon>Bacillati</taxon>
        <taxon>Bacillota</taxon>
        <taxon>Bacilli</taxon>
        <taxon>Bacillales</taxon>
        <taxon>Paenibacillaceae</taxon>
        <taxon>Paenibacillus</taxon>
    </lineage>
</organism>
<dbReference type="Pfam" id="PF07366">
    <property type="entry name" value="SnoaL"/>
    <property type="match status" value="1"/>
</dbReference>
<proteinExistence type="predicted"/>
<dbReference type="EMBL" id="JAVDSB010000001">
    <property type="protein sequence ID" value="MDR6549730.1"/>
    <property type="molecule type" value="Genomic_DNA"/>
</dbReference>
<keyword evidence="2" id="KW-1185">Reference proteome</keyword>
<dbReference type="InterPro" id="IPR032710">
    <property type="entry name" value="NTF2-like_dom_sf"/>
</dbReference>
<accession>A0ABU1NQI3</accession>